<evidence type="ECO:0000313" key="3">
    <source>
        <dbReference type="Proteomes" id="UP001596395"/>
    </source>
</evidence>
<proteinExistence type="predicted"/>
<keyword evidence="1" id="KW-0472">Membrane</keyword>
<evidence type="ECO:0000313" key="2">
    <source>
        <dbReference type="EMBL" id="MFC6952771.1"/>
    </source>
</evidence>
<accession>A0ABD5VIP6</accession>
<organism evidence="2 3">
    <name type="scientific">Halorubellus litoreus</name>
    <dbReference type="NCBI Taxonomy" id="755308"/>
    <lineage>
        <taxon>Archaea</taxon>
        <taxon>Methanobacteriati</taxon>
        <taxon>Methanobacteriota</taxon>
        <taxon>Stenosarchaea group</taxon>
        <taxon>Halobacteria</taxon>
        <taxon>Halobacteriales</taxon>
        <taxon>Halorubellaceae</taxon>
        <taxon>Halorubellus</taxon>
    </lineage>
</organism>
<dbReference type="Proteomes" id="UP001596395">
    <property type="component" value="Unassembled WGS sequence"/>
</dbReference>
<evidence type="ECO:0000256" key="1">
    <source>
        <dbReference type="SAM" id="Phobius"/>
    </source>
</evidence>
<comment type="caution">
    <text evidence="2">The sequence shown here is derived from an EMBL/GenBank/DDBJ whole genome shotgun (WGS) entry which is preliminary data.</text>
</comment>
<gene>
    <name evidence="2" type="ORF">ACFQGB_07825</name>
</gene>
<keyword evidence="1" id="KW-0812">Transmembrane</keyword>
<dbReference type="AlphaFoldDB" id="A0ABD5VIP6"/>
<name>A0ABD5VIP6_9EURY</name>
<feature type="transmembrane region" description="Helical" evidence="1">
    <location>
        <begin position="35"/>
        <end position="54"/>
    </location>
</feature>
<feature type="transmembrane region" description="Helical" evidence="1">
    <location>
        <begin position="61"/>
        <end position="81"/>
    </location>
</feature>
<reference evidence="2 3" key="1">
    <citation type="journal article" date="2019" name="Int. J. Syst. Evol. Microbiol.">
        <title>The Global Catalogue of Microorganisms (GCM) 10K type strain sequencing project: providing services to taxonomists for standard genome sequencing and annotation.</title>
        <authorList>
            <consortium name="The Broad Institute Genomics Platform"/>
            <consortium name="The Broad Institute Genome Sequencing Center for Infectious Disease"/>
            <person name="Wu L."/>
            <person name="Ma J."/>
        </authorList>
    </citation>
    <scope>NUCLEOTIDE SEQUENCE [LARGE SCALE GENOMIC DNA]</scope>
    <source>
        <strain evidence="2 3">GX26</strain>
    </source>
</reference>
<keyword evidence="1" id="KW-1133">Transmembrane helix</keyword>
<dbReference type="EMBL" id="JBHSXN010000002">
    <property type="protein sequence ID" value="MFC6952771.1"/>
    <property type="molecule type" value="Genomic_DNA"/>
</dbReference>
<dbReference type="RefSeq" id="WP_336349758.1">
    <property type="nucleotide sequence ID" value="NZ_JAZAQL010000002.1"/>
</dbReference>
<protein>
    <submittedName>
        <fullName evidence="2">Uncharacterized protein</fullName>
    </submittedName>
</protein>
<keyword evidence="3" id="KW-1185">Reference proteome</keyword>
<sequence>MDRRPLVGVVLVAATTALLLASLVAVTFGTRWGHEVYLFPYAIGASTLPVVAALATRRYRLVLPTLLVPVGVLAFVGGVVWNGASCLQGASDGWYFRYDPVRNVIRYGGSVGTCRAEPNAPLVLLGYALATLGGLQTLDGVTARRWSPLDSSALPVVGRVLPAGDSESSDSTN</sequence>